<keyword evidence="1" id="KW-0560">Oxidoreductase</keyword>
<dbReference type="GO" id="GO:0071949">
    <property type="term" value="F:FAD binding"/>
    <property type="evidence" value="ECO:0007669"/>
    <property type="project" value="InterPro"/>
</dbReference>
<dbReference type="InterPro" id="IPR050816">
    <property type="entry name" value="Flavin-dep_Halogenase_NPB"/>
</dbReference>
<proteinExistence type="inferred from homology"/>
<reference evidence="4 5" key="1">
    <citation type="journal article" date="2014" name="Int. J. Syst. Evol. Microbiol.">
        <title>Streptomyces hoynatensis sp. nov., isolated from deep marine sediment.</title>
        <authorList>
            <person name="Veyisoglu A."/>
            <person name="Sahin N."/>
        </authorList>
    </citation>
    <scope>NUCLEOTIDE SEQUENCE [LARGE SCALE GENOMIC DNA]</scope>
    <source>
        <strain evidence="4 5">KCTC 29097</strain>
    </source>
</reference>
<keyword evidence="5" id="KW-1185">Reference proteome</keyword>
<evidence type="ECO:0000259" key="3">
    <source>
        <dbReference type="Pfam" id="PF01494"/>
    </source>
</evidence>
<dbReference type="EMBL" id="RBAL01000013">
    <property type="protein sequence ID" value="RKN39507.1"/>
    <property type="molecule type" value="Genomic_DNA"/>
</dbReference>
<dbReference type="Pfam" id="PF01494">
    <property type="entry name" value="FAD_binding_3"/>
    <property type="match status" value="1"/>
</dbReference>
<evidence type="ECO:0000313" key="4">
    <source>
        <dbReference type="EMBL" id="RKN39507.1"/>
    </source>
</evidence>
<dbReference type="Proteomes" id="UP000272474">
    <property type="component" value="Unassembled WGS sequence"/>
</dbReference>
<dbReference type="GO" id="GO:0016491">
    <property type="term" value="F:oxidoreductase activity"/>
    <property type="evidence" value="ECO:0007669"/>
    <property type="project" value="UniProtKB-KW"/>
</dbReference>
<evidence type="ECO:0000256" key="2">
    <source>
        <dbReference type="ARBA" id="ARBA00038396"/>
    </source>
</evidence>
<dbReference type="PANTHER" id="PTHR43747:SF5">
    <property type="entry name" value="FAD-BINDING DOMAIN-CONTAINING PROTEIN"/>
    <property type="match status" value="1"/>
</dbReference>
<evidence type="ECO:0000256" key="1">
    <source>
        <dbReference type="ARBA" id="ARBA00023002"/>
    </source>
</evidence>
<protein>
    <submittedName>
        <fullName evidence="4">NAD(P)/FAD-dependent oxidoreductase</fullName>
    </submittedName>
</protein>
<accession>A0A3A9YWB2</accession>
<dbReference type="Gene3D" id="3.50.50.60">
    <property type="entry name" value="FAD/NAD(P)-binding domain"/>
    <property type="match status" value="1"/>
</dbReference>
<gene>
    <name evidence="4" type="ORF">D7294_21205</name>
</gene>
<feature type="domain" description="FAD-binding" evidence="3">
    <location>
        <begin position="5"/>
        <end position="325"/>
    </location>
</feature>
<comment type="similarity">
    <text evidence="2">Belongs to the flavin-dependent halogenase family. Bacterial tryptophan halogenase subfamily.</text>
</comment>
<dbReference type="RefSeq" id="WP_120682158.1">
    <property type="nucleotide sequence ID" value="NZ_RBAL01000013.1"/>
</dbReference>
<organism evidence="4 5">
    <name type="scientific">Streptomyces hoynatensis</name>
    <dbReference type="NCBI Taxonomy" id="1141874"/>
    <lineage>
        <taxon>Bacteria</taxon>
        <taxon>Bacillati</taxon>
        <taxon>Actinomycetota</taxon>
        <taxon>Actinomycetes</taxon>
        <taxon>Kitasatosporales</taxon>
        <taxon>Streptomycetaceae</taxon>
        <taxon>Streptomyces</taxon>
    </lineage>
</organism>
<dbReference type="AlphaFoldDB" id="A0A3A9YWB2"/>
<sequence length="449" mass="48801">MGEQFDVVVVGARVAGSPLAALLARRGVKVAVLEQATHLRPVLSSHLIQSDALAFLDRLGVIDKVRATGAPFLTHTDNTLEDLRFIEEFPLTPGSVGGAANIRRRTLDPIVMSAAVDAGAQVRLGTKVTDLLWDHKGRVSGVRATRNGITYDISARLVVGADGRGSTVAKRVGSRKYNITTNERGYYWTYFEGADLSGTPTFVLHRVGDRHIFGAPSDNGLYIVGVSPEAHEKEAFRADTEGMLMKHAESCEPIAKRIAGARIATKIYGIIHFNGYFAEPAGPGWVLVGDAGHFKDPSVGRGIGDAFHQADELAPRLVKALRGTDADVDRATAKFGRWRDRTFAQFYWLAADVGRVGPLPGVVVDVVKRLHEKGRIDTFLKLYNHEADLTDLVTPGNLLGVTGRHLLPPARGRGAFFAELGSTLRTQAVRVWRNRRPVYGSLTTEGRLS</sequence>
<evidence type="ECO:0000313" key="5">
    <source>
        <dbReference type="Proteomes" id="UP000272474"/>
    </source>
</evidence>
<dbReference type="PANTHER" id="PTHR43747">
    <property type="entry name" value="FAD-BINDING PROTEIN"/>
    <property type="match status" value="1"/>
</dbReference>
<name>A0A3A9YWB2_9ACTN</name>
<comment type="caution">
    <text evidence="4">The sequence shown here is derived from an EMBL/GenBank/DDBJ whole genome shotgun (WGS) entry which is preliminary data.</text>
</comment>
<dbReference type="OrthoDB" id="103324at2"/>
<dbReference type="PRINTS" id="PR00420">
    <property type="entry name" value="RNGMNOXGNASE"/>
</dbReference>
<dbReference type="SUPFAM" id="SSF51905">
    <property type="entry name" value="FAD/NAD(P)-binding domain"/>
    <property type="match status" value="1"/>
</dbReference>
<dbReference type="InterPro" id="IPR002938">
    <property type="entry name" value="FAD-bd"/>
</dbReference>
<dbReference type="InterPro" id="IPR036188">
    <property type="entry name" value="FAD/NAD-bd_sf"/>
</dbReference>